<protein>
    <submittedName>
        <fullName evidence="1">Uncharacterized protein</fullName>
    </submittedName>
</protein>
<evidence type="ECO:0000313" key="1">
    <source>
        <dbReference type="EMBL" id="GFN79458.1"/>
    </source>
</evidence>
<sequence>MFFGLKLALFAGGYQERYVLTRLSRTLCPDQVIKNVLSGPGYQENYVRIGLSRTLRPHQAIKNVMSGSGYEEHYDRTRLSRTLCPDQVIKIHARRQEASTSFAAALPLESGLFPLEHFLPVAIHDSNFACRKGLPARQGFH</sequence>
<dbReference type="EMBL" id="BLXT01000663">
    <property type="protein sequence ID" value="GFN79458.1"/>
    <property type="molecule type" value="Genomic_DNA"/>
</dbReference>
<organism evidence="1 2">
    <name type="scientific">Plakobranchus ocellatus</name>
    <dbReference type="NCBI Taxonomy" id="259542"/>
    <lineage>
        <taxon>Eukaryota</taxon>
        <taxon>Metazoa</taxon>
        <taxon>Spiralia</taxon>
        <taxon>Lophotrochozoa</taxon>
        <taxon>Mollusca</taxon>
        <taxon>Gastropoda</taxon>
        <taxon>Heterobranchia</taxon>
        <taxon>Euthyneura</taxon>
        <taxon>Panpulmonata</taxon>
        <taxon>Sacoglossa</taxon>
        <taxon>Placobranchoidea</taxon>
        <taxon>Plakobranchidae</taxon>
        <taxon>Plakobranchus</taxon>
    </lineage>
</organism>
<name>A0AAV3YAZ7_9GAST</name>
<evidence type="ECO:0000313" key="2">
    <source>
        <dbReference type="Proteomes" id="UP000735302"/>
    </source>
</evidence>
<comment type="caution">
    <text evidence="1">The sequence shown here is derived from an EMBL/GenBank/DDBJ whole genome shotgun (WGS) entry which is preliminary data.</text>
</comment>
<reference evidence="1 2" key="1">
    <citation type="journal article" date="2021" name="Elife">
        <title>Chloroplast acquisition without the gene transfer in kleptoplastic sea slugs, Plakobranchus ocellatus.</title>
        <authorList>
            <person name="Maeda T."/>
            <person name="Takahashi S."/>
            <person name="Yoshida T."/>
            <person name="Shimamura S."/>
            <person name="Takaki Y."/>
            <person name="Nagai Y."/>
            <person name="Toyoda A."/>
            <person name="Suzuki Y."/>
            <person name="Arimoto A."/>
            <person name="Ishii H."/>
            <person name="Satoh N."/>
            <person name="Nishiyama T."/>
            <person name="Hasebe M."/>
            <person name="Maruyama T."/>
            <person name="Minagawa J."/>
            <person name="Obokata J."/>
            <person name="Shigenobu S."/>
        </authorList>
    </citation>
    <scope>NUCLEOTIDE SEQUENCE [LARGE SCALE GENOMIC DNA]</scope>
</reference>
<gene>
    <name evidence="1" type="ORF">PoB_000596400</name>
</gene>
<accession>A0AAV3YAZ7</accession>
<proteinExistence type="predicted"/>
<keyword evidence="2" id="KW-1185">Reference proteome</keyword>
<dbReference type="AlphaFoldDB" id="A0AAV3YAZ7"/>
<dbReference type="Proteomes" id="UP000735302">
    <property type="component" value="Unassembled WGS sequence"/>
</dbReference>